<protein>
    <submittedName>
        <fullName evidence="1">Uncharacterized protein</fullName>
    </submittedName>
</protein>
<dbReference type="EMBL" id="JAOYFB010000003">
    <property type="protein sequence ID" value="KAK4010996.1"/>
    <property type="molecule type" value="Genomic_DNA"/>
</dbReference>
<comment type="caution">
    <text evidence="1">The sequence shown here is derived from an EMBL/GenBank/DDBJ whole genome shotgun (WGS) entry which is preliminary data.</text>
</comment>
<keyword evidence="2" id="KW-1185">Reference proteome</keyword>
<proteinExistence type="predicted"/>
<evidence type="ECO:0000313" key="2">
    <source>
        <dbReference type="Proteomes" id="UP001234178"/>
    </source>
</evidence>
<dbReference type="Proteomes" id="UP001234178">
    <property type="component" value="Unassembled WGS sequence"/>
</dbReference>
<accession>A0ABQ9ZDK5</accession>
<organism evidence="1 2">
    <name type="scientific">Daphnia magna</name>
    <dbReference type="NCBI Taxonomy" id="35525"/>
    <lineage>
        <taxon>Eukaryota</taxon>
        <taxon>Metazoa</taxon>
        <taxon>Ecdysozoa</taxon>
        <taxon>Arthropoda</taxon>
        <taxon>Crustacea</taxon>
        <taxon>Branchiopoda</taxon>
        <taxon>Diplostraca</taxon>
        <taxon>Cladocera</taxon>
        <taxon>Anomopoda</taxon>
        <taxon>Daphniidae</taxon>
        <taxon>Daphnia</taxon>
    </lineage>
</organism>
<gene>
    <name evidence="1" type="ORF">OUZ56_020116</name>
</gene>
<reference evidence="1 2" key="1">
    <citation type="journal article" date="2023" name="Nucleic Acids Res.">
        <title>The hologenome of Daphnia magna reveals possible DNA methylation and microbiome-mediated evolution of the host genome.</title>
        <authorList>
            <person name="Chaturvedi A."/>
            <person name="Li X."/>
            <person name="Dhandapani V."/>
            <person name="Marshall H."/>
            <person name="Kissane S."/>
            <person name="Cuenca-Cambronero M."/>
            <person name="Asole G."/>
            <person name="Calvet F."/>
            <person name="Ruiz-Romero M."/>
            <person name="Marangio P."/>
            <person name="Guigo R."/>
            <person name="Rago D."/>
            <person name="Mirbahai L."/>
            <person name="Eastwood N."/>
            <person name="Colbourne J.K."/>
            <person name="Zhou J."/>
            <person name="Mallon E."/>
            <person name="Orsini L."/>
        </authorList>
    </citation>
    <scope>NUCLEOTIDE SEQUENCE [LARGE SCALE GENOMIC DNA]</scope>
    <source>
        <strain evidence="1">LRV0_1</strain>
    </source>
</reference>
<evidence type="ECO:0000313" key="1">
    <source>
        <dbReference type="EMBL" id="KAK4010996.1"/>
    </source>
</evidence>
<name>A0ABQ9ZDK5_9CRUS</name>
<sequence length="104" mass="12287">MKALSRGTTDEYEDTSVEWREHTFWISICTVVIKNGYLHVFKSVFHTLIDTVCMIHHEETLYYTSNRYGENGGRVLTAIFKDRPRCNAAMLAAYETRDREIEWF</sequence>